<dbReference type="Gene3D" id="1.10.101.10">
    <property type="entry name" value="PGBD-like superfamily/PGBD"/>
    <property type="match status" value="1"/>
</dbReference>
<dbReference type="InterPro" id="IPR036505">
    <property type="entry name" value="Amidase/PGRP_sf"/>
</dbReference>
<evidence type="ECO:0000256" key="2">
    <source>
        <dbReference type="ARBA" id="ARBA00007553"/>
    </source>
</evidence>
<dbReference type="InterPro" id="IPR002502">
    <property type="entry name" value="Amidase_domain"/>
</dbReference>
<feature type="domain" description="N-acetylmuramoyl-L-alanine amidase" evidence="8">
    <location>
        <begin position="12"/>
        <end position="150"/>
    </location>
</feature>
<dbReference type="GO" id="GO:0009254">
    <property type="term" value="P:peptidoglycan turnover"/>
    <property type="evidence" value="ECO:0007669"/>
    <property type="project" value="TreeGrafter"/>
</dbReference>
<dbReference type="SUPFAM" id="SSF47090">
    <property type="entry name" value="PGBD-like"/>
    <property type="match status" value="1"/>
</dbReference>
<dbReference type="Pfam" id="PF01510">
    <property type="entry name" value="Amidase_2"/>
    <property type="match status" value="1"/>
</dbReference>
<keyword evidence="4" id="KW-0929">Antimicrobial</keyword>
<evidence type="ECO:0000256" key="4">
    <source>
        <dbReference type="ARBA" id="ARBA00022529"/>
    </source>
</evidence>
<keyword evidence="7" id="KW-0961">Cell wall biogenesis/degradation</keyword>
<dbReference type="GO" id="GO:0008745">
    <property type="term" value="F:N-acetylmuramoyl-L-alanine amidase activity"/>
    <property type="evidence" value="ECO:0007669"/>
    <property type="project" value="UniProtKB-EC"/>
</dbReference>
<dbReference type="EC" id="3.5.1.28" evidence="3"/>
<dbReference type="PANTHER" id="PTHR30417:SF1">
    <property type="entry name" value="N-ACETYLMURAMOYL-L-ALANINE AMIDASE AMID"/>
    <property type="match status" value="1"/>
</dbReference>
<dbReference type="InterPro" id="IPR036365">
    <property type="entry name" value="PGBD-like_sf"/>
</dbReference>
<evidence type="ECO:0000256" key="6">
    <source>
        <dbReference type="ARBA" id="ARBA00022801"/>
    </source>
</evidence>
<evidence type="ECO:0000259" key="8">
    <source>
        <dbReference type="SMART" id="SM00644"/>
    </source>
</evidence>
<dbReference type="Pfam" id="PF01471">
    <property type="entry name" value="PG_binding_1"/>
    <property type="match status" value="1"/>
</dbReference>
<dbReference type="SMART" id="SM00644">
    <property type="entry name" value="Ami_2"/>
    <property type="match status" value="1"/>
</dbReference>
<dbReference type="GO" id="GO:0009253">
    <property type="term" value="P:peptidoglycan catabolic process"/>
    <property type="evidence" value="ECO:0007669"/>
    <property type="project" value="InterPro"/>
</dbReference>
<dbReference type="GO" id="GO:0042742">
    <property type="term" value="P:defense response to bacterium"/>
    <property type="evidence" value="ECO:0007669"/>
    <property type="project" value="UniProtKB-KW"/>
</dbReference>
<accession>A0A6J5RXX7</accession>
<evidence type="ECO:0000256" key="3">
    <source>
        <dbReference type="ARBA" id="ARBA00011901"/>
    </source>
</evidence>
<evidence type="ECO:0000256" key="1">
    <source>
        <dbReference type="ARBA" id="ARBA00001561"/>
    </source>
</evidence>
<sequence>MTRIPNTDWRPVKNFTKGSVNRPARGVVIHTAEGSFEGTIAWQNNAASSVSSHVVVAKDGRAAQCVDLDDKAWCQAAGNTDWLSIECEGFGSRGETLTSAQVNTIAHIFAWAHTHYGIPLAATDDPINGRGLGWHGMGGSKWGAHYHCPGAQIVAQRVDIINIAAALSGQAPVAPVAPVGPLVDLYQAAKRLAGTIGSGPILRRGDHGFAVRDLQFALIAGAAQQVSVDGQFGGQTETAVKNVQRFFHLPTVDGIVGGQTRRLLAEVLRRKYP</sequence>
<organism evidence="10">
    <name type="scientific">uncultured Caudovirales phage</name>
    <dbReference type="NCBI Taxonomy" id="2100421"/>
    <lineage>
        <taxon>Viruses</taxon>
        <taxon>Duplodnaviria</taxon>
        <taxon>Heunggongvirae</taxon>
        <taxon>Uroviricota</taxon>
        <taxon>Caudoviricetes</taxon>
        <taxon>Peduoviridae</taxon>
        <taxon>Maltschvirus</taxon>
        <taxon>Maltschvirus maltsch</taxon>
    </lineage>
</organism>
<comment type="catalytic activity">
    <reaction evidence="1">
        <text>Hydrolyzes the link between N-acetylmuramoyl residues and L-amino acid residues in certain cell-wall glycopeptides.</text>
        <dbReference type="EC" id="3.5.1.28"/>
    </reaction>
</comment>
<dbReference type="InterPro" id="IPR051206">
    <property type="entry name" value="NAMLAA_amidase_2"/>
</dbReference>
<keyword evidence="5" id="KW-0081">Bacteriolytic enzyme</keyword>
<evidence type="ECO:0000313" key="9">
    <source>
        <dbReference type="EMBL" id="CAB4169444.1"/>
    </source>
</evidence>
<evidence type="ECO:0000256" key="5">
    <source>
        <dbReference type="ARBA" id="ARBA00022638"/>
    </source>
</evidence>
<dbReference type="GO" id="GO:0071555">
    <property type="term" value="P:cell wall organization"/>
    <property type="evidence" value="ECO:0007669"/>
    <property type="project" value="UniProtKB-KW"/>
</dbReference>
<keyword evidence="6" id="KW-0378">Hydrolase</keyword>
<dbReference type="Gene3D" id="3.40.80.10">
    <property type="entry name" value="Peptidoglycan recognition protein-like"/>
    <property type="match status" value="1"/>
</dbReference>
<protein>
    <recommendedName>
        <fullName evidence="3">N-acetylmuramoyl-L-alanine amidase</fullName>
        <ecNumber evidence="3">3.5.1.28</ecNumber>
    </recommendedName>
</protein>
<dbReference type="PANTHER" id="PTHR30417">
    <property type="entry name" value="N-ACETYLMURAMOYL-L-ALANINE AMIDASE AMID"/>
    <property type="match status" value="1"/>
</dbReference>
<proteinExistence type="inferred from homology"/>
<gene>
    <name evidence="10" type="ORF">UFOVP1305_70</name>
    <name evidence="9" type="ORF">UFOVP896_15</name>
</gene>
<dbReference type="GO" id="GO:0001897">
    <property type="term" value="P:symbiont-mediated cytolysis of host cell"/>
    <property type="evidence" value="ECO:0007669"/>
    <property type="project" value="UniProtKB-ARBA"/>
</dbReference>
<evidence type="ECO:0000256" key="7">
    <source>
        <dbReference type="ARBA" id="ARBA00023316"/>
    </source>
</evidence>
<dbReference type="EMBL" id="LR796844">
    <property type="protein sequence ID" value="CAB4169444.1"/>
    <property type="molecule type" value="Genomic_DNA"/>
</dbReference>
<reference evidence="10" key="1">
    <citation type="submission" date="2020-05" db="EMBL/GenBank/DDBJ databases">
        <authorList>
            <person name="Chiriac C."/>
            <person name="Salcher M."/>
            <person name="Ghai R."/>
            <person name="Kavagutti S V."/>
        </authorList>
    </citation>
    <scope>NUCLEOTIDE SEQUENCE</scope>
</reference>
<dbReference type="InterPro" id="IPR036366">
    <property type="entry name" value="PGBDSf"/>
</dbReference>
<comment type="similarity">
    <text evidence="2">Belongs to the N-acetylmuramoyl-L-alanine amidase 2 family.</text>
</comment>
<dbReference type="InterPro" id="IPR002477">
    <property type="entry name" value="Peptidoglycan-bd-like"/>
</dbReference>
<name>A0A6J5RXX7_9CAUD</name>
<evidence type="ECO:0000313" key="10">
    <source>
        <dbReference type="EMBL" id="CAB4198328.1"/>
    </source>
</evidence>
<dbReference type="EMBL" id="LR797254">
    <property type="protein sequence ID" value="CAB4198328.1"/>
    <property type="molecule type" value="Genomic_DNA"/>
</dbReference>
<dbReference type="SUPFAM" id="SSF55846">
    <property type="entry name" value="N-acetylmuramoyl-L-alanine amidase-like"/>
    <property type="match status" value="1"/>
</dbReference>